<evidence type="ECO:0000313" key="2">
    <source>
        <dbReference type="EMBL" id="MBU5484734.1"/>
    </source>
</evidence>
<dbReference type="InterPro" id="IPR002725">
    <property type="entry name" value="YgjP-like_metallopeptidase"/>
</dbReference>
<proteinExistence type="predicted"/>
<feature type="domain" description="YgjP-like metallopeptidase" evidence="1">
    <location>
        <begin position="85"/>
        <end position="192"/>
    </location>
</feature>
<feature type="domain" description="YgjP-like metallopeptidase" evidence="1">
    <location>
        <begin position="12"/>
        <end position="79"/>
    </location>
</feature>
<dbReference type="InterPro" id="IPR053136">
    <property type="entry name" value="UTP_pyrophosphatase-like"/>
</dbReference>
<comment type="caution">
    <text evidence="2">The sequence shown here is derived from an EMBL/GenBank/DDBJ whole genome shotgun (WGS) entry which is preliminary data.</text>
</comment>
<accession>A0ABS6EK00</accession>
<dbReference type="PANTHER" id="PTHR30399:SF1">
    <property type="entry name" value="UTP PYROPHOSPHATASE"/>
    <property type="match status" value="1"/>
</dbReference>
<protein>
    <submittedName>
        <fullName evidence="2">M48 family metallopeptidase</fullName>
    </submittedName>
</protein>
<dbReference type="Proteomes" id="UP000726170">
    <property type="component" value="Unassembled WGS sequence"/>
</dbReference>
<dbReference type="RefSeq" id="WP_216439194.1">
    <property type="nucleotide sequence ID" value="NZ_JAHLQF010000002.1"/>
</dbReference>
<name>A0ABS6EK00_9CLOT</name>
<evidence type="ECO:0000259" key="1">
    <source>
        <dbReference type="Pfam" id="PF01863"/>
    </source>
</evidence>
<reference evidence="2 3" key="1">
    <citation type="submission" date="2021-06" db="EMBL/GenBank/DDBJ databases">
        <authorList>
            <person name="Sun Q."/>
            <person name="Li D."/>
        </authorList>
    </citation>
    <scope>NUCLEOTIDE SEQUENCE [LARGE SCALE GENOMIC DNA]</scope>
    <source>
        <strain evidence="2 3">MSJ-11</strain>
    </source>
</reference>
<dbReference type="PANTHER" id="PTHR30399">
    <property type="entry name" value="UNCHARACTERIZED PROTEIN YGJP"/>
    <property type="match status" value="1"/>
</dbReference>
<dbReference type="Pfam" id="PF01863">
    <property type="entry name" value="YgjP-like"/>
    <property type="match status" value="2"/>
</dbReference>
<evidence type="ECO:0000313" key="3">
    <source>
        <dbReference type="Proteomes" id="UP000726170"/>
    </source>
</evidence>
<organism evidence="2 3">
    <name type="scientific">Clostridium mobile</name>
    <dbReference type="NCBI Taxonomy" id="2841512"/>
    <lineage>
        <taxon>Bacteria</taxon>
        <taxon>Bacillati</taxon>
        <taxon>Bacillota</taxon>
        <taxon>Clostridia</taxon>
        <taxon>Eubacteriales</taxon>
        <taxon>Clostridiaceae</taxon>
        <taxon>Clostridium</taxon>
    </lineage>
</organism>
<sequence>MIEYTLNRKKVKNINLRVKRDGSVVVSANPKVPVEYINKFVSSKEEWIIKSIEKFREIEDKRRVEKGKIQILGEIYKLEDISIGEDKIDKWIREKARLEFHQSIKRMLPLLKEYNIKAPTFKIRKMKTRWGSCIKNKNSITLNMELIKYPREVIDYVVLHELVHFVHFDHSKNFYNLLEGLMPDWKERRESL</sequence>
<dbReference type="EMBL" id="JAHLQF010000002">
    <property type="protein sequence ID" value="MBU5484734.1"/>
    <property type="molecule type" value="Genomic_DNA"/>
</dbReference>
<keyword evidence="3" id="KW-1185">Reference proteome</keyword>
<dbReference type="CDD" id="cd07344">
    <property type="entry name" value="M48_yhfN_like"/>
    <property type="match status" value="1"/>
</dbReference>
<gene>
    <name evidence="2" type="ORF">KQI86_10350</name>
</gene>